<dbReference type="Gene3D" id="3.90.1150.10">
    <property type="entry name" value="Aspartate Aminotransferase, domain 1"/>
    <property type="match status" value="1"/>
</dbReference>
<dbReference type="RefSeq" id="WP_082646914.1">
    <property type="nucleotide sequence ID" value="NZ_FQZC01000003.1"/>
</dbReference>
<dbReference type="InterPro" id="IPR015422">
    <property type="entry name" value="PyrdxlP-dep_Trfase_small"/>
</dbReference>
<dbReference type="PROSITE" id="PS00868">
    <property type="entry name" value="CYS_MET_METAB_PP"/>
    <property type="match status" value="1"/>
</dbReference>
<keyword evidence="2 3" id="KW-0663">Pyridoxal phosphate</keyword>
<dbReference type="PANTHER" id="PTHR11808">
    <property type="entry name" value="TRANS-SULFURATION ENZYME FAMILY MEMBER"/>
    <property type="match status" value="1"/>
</dbReference>
<evidence type="ECO:0000256" key="1">
    <source>
        <dbReference type="ARBA" id="ARBA00001933"/>
    </source>
</evidence>
<organism evidence="4 5">
    <name type="scientific">Aureimonas altamirensis DSM 21988</name>
    <dbReference type="NCBI Taxonomy" id="1121026"/>
    <lineage>
        <taxon>Bacteria</taxon>
        <taxon>Pseudomonadati</taxon>
        <taxon>Pseudomonadota</taxon>
        <taxon>Alphaproteobacteria</taxon>
        <taxon>Hyphomicrobiales</taxon>
        <taxon>Aurantimonadaceae</taxon>
        <taxon>Aureimonas</taxon>
    </lineage>
</organism>
<dbReference type="Pfam" id="PF01053">
    <property type="entry name" value="Cys_Met_Meta_PP"/>
    <property type="match status" value="1"/>
</dbReference>
<keyword evidence="5" id="KW-1185">Reference proteome</keyword>
<evidence type="ECO:0000313" key="5">
    <source>
        <dbReference type="Proteomes" id="UP000184290"/>
    </source>
</evidence>
<dbReference type="Gene3D" id="3.40.640.10">
    <property type="entry name" value="Type I PLP-dependent aspartate aminotransferase-like (Major domain)"/>
    <property type="match status" value="1"/>
</dbReference>
<comment type="cofactor">
    <cofactor evidence="1 3">
        <name>pyridoxal 5'-phosphate</name>
        <dbReference type="ChEBI" id="CHEBI:597326"/>
    </cofactor>
</comment>
<proteinExistence type="inferred from homology"/>
<reference evidence="4 5" key="1">
    <citation type="submission" date="2016-11" db="EMBL/GenBank/DDBJ databases">
        <authorList>
            <person name="Varghese N."/>
            <person name="Submissions S."/>
        </authorList>
    </citation>
    <scope>NUCLEOTIDE SEQUENCE [LARGE SCALE GENOMIC DNA]</scope>
    <source>
        <strain evidence="4 5">DSM 21988</strain>
    </source>
</reference>
<accession>A0ABY1IND4</accession>
<sequence>MSERLSRAAVVPGSDTGQVRPLHGQTLALDGGLTADPFTRAIAPNISMSVNNVLTPGDGAFSADGVEDLADLPFLYARWTNPTVRQLENRMAAIEGTEESLATATGIAAIAAIFFTFLKSGDHLIVSDVCYAGANELARRILPDYGIEVTAVDMSDHEAVAAAFRPNTRVVHCETPCNPILRITDLAFVTRLAHAHGALVSVDSTFATPVATRPAEFGADLVMHSLTKFINGHGDALGGVVCGSKHLIARIRARAGVYLGASLSAQNAWLIMRGIDSLYPRMKTISDSTLIVARALASHPDVTRVIYPGLESHPQHALAKRQMDVGGGMISFQVRDPRATALQLSDRLKVIHYAFSLGHQRSIVVLLDTEEMMQSTYRLEGKQREAYRAFAGDGIFRLSIGLEAPQDLVADLGQALTGR</sequence>
<dbReference type="EMBL" id="FQZC01000003">
    <property type="protein sequence ID" value="SHJ56924.1"/>
    <property type="molecule type" value="Genomic_DNA"/>
</dbReference>
<dbReference type="PANTHER" id="PTHR11808:SF85">
    <property type="entry name" value="CYSTATHIONINE GAMMA-LYASE-RELATED"/>
    <property type="match status" value="1"/>
</dbReference>
<dbReference type="SUPFAM" id="SSF53383">
    <property type="entry name" value="PLP-dependent transferases"/>
    <property type="match status" value="1"/>
</dbReference>
<dbReference type="InterPro" id="IPR054542">
    <property type="entry name" value="Cys_met_metab_PP"/>
</dbReference>
<comment type="similarity">
    <text evidence="3">Belongs to the trans-sulfuration enzymes family.</text>
</comment>
<comment type="caution">
    <text evidence="4">The sequence shown here is derived from an EMBL/GenBank/DDBJ whole genome shotgun (WGS) entry which is preliminary data.</text>
</comment>
<dbReference type="InterPro" id="IPR015421">
    <property type="entry name" value="PyrdxlP-dep_Trfase_major"/>
</dbReference>
<dbReference type="InterPro" id="IPR015424">
    <property type="entry name" value="PyrdxlP-dep_Trfase"/>
</dbReference>
<dbReference type="InterPro" id="IPR000277">
    <property type="entry name" value="Cys/Met-Metab_PyrdxlP-dep_enz"/>
</dbReference>
<evidence type="ECO:0000313" key="4">
    <source>
        <dbReference type="EMBL" id="SHJ56924.1"/>
    </source>
</evidence>
<dbReference type="Proteomes" id="UP000184290">
    <property type="component" value="Unassembled WGS sequence"/>
</dbReference>
<protein>
    <submittedName>
        <fullName evidence="4">Methionine-gamma-lyase</fullName>
    </submittedName>
</protein>
<evidence type="ECO:0000256" key="3">
    <source>
        <dbReference type="RuleBase" id="RU362118"/>
    </source>
</evidence>
<gene>
    <name evidence="4" type="ORF">SAMN02745911_2896</name>
</gene>
<dbReference type="PIRSF" id="PIRSF001434">
    <property type="entry name" value="CGS"/>
    <property type="match status" value="1"/>
</dbReference>
<name>A0ABY1IND4_9HYPH</name>
<evidence type="ECO:0000256" key="2">
    <source>
        <dbReference type="ARBA" id="ARBA00022898"/>
    </source>
</evidence>